<feature type="non-terminal residue" evidence="1">
    <location>
        <position position="1"/>
    </location>
</feature>
<name>A0AAW4BJE1_VIBAN</name>
<proteinExistence type="predicted"/>
<sequence length="61" mass="7265">ELKKHTVNTELQFCPKAAKRWQSLLSRLLGQPIDNNTFKTKEQGFFTNLKPTKRFIYKPKR</sequence>
<gene>
    <name evidence="1" type="ORF">ERJ77_18540</name>
</gene>
<dbReference type="AlphaFoldDB" id="A0AAW4BJE1"/>
<evidence type="ECO:0000313" key="1">
    <source>
        <dbReference type="EMBL" id="MBF4436456.1"/>
    </source>
</evidence>
<protein>
    <submittedName>
        <fullName evidence="1">Uncharacterized protein</fullName>
    </submittedName>
</protein>
<dbReference type="EMBL" id="SCLC01000143">
    <property type="protein sequence ID" value="MBF4436456.1"/>
    <property type="molecule type" value="Genomic_DNA"/>
</dbReference>
<accession>A0AAW4BJE1</accession>
<evidence type="ECO:0000313" key="2">
    <source>
        <dbReference type="Proteomes" id="UP000786185"/>
    </source>
</evidence>
<reference evidence="1" key="1">
    <citation type="journal article" date="2021" name="PeerJ">
        <title>Analysis of 44 Vibrio anguillarum genomes reveals high genetic diversity.</title>
        <authorList>
            <person name="Hansen M.J."/>
            <person name="Dalsgaard I."/>
        </authorList>
    </citation>
    <scope>NUCLEOTIDE SEQUENCE</scope>
    <source>
        <strain evidence="1">850617-1/1</strain>
    </source>
</reference>
<comment type="caution">
    <text evidence="1">The sequence shown here is derived from an EMBL/GenBank/DDBJ whole genome shotgun (WGS) entry which is preliminary data.</text>
</comment>
<organism evidence="1 2">
    <name type="scientific">Vibrio anguillarum</name>
    <name type="common">Listonella anguillarum</name>
    <dbReference type="NCBI Taxonomy" id="55601"/>
    <lineage>
        <taxon>Bacteria</taxon>
        <taxon>Pseudomonadati</taxon>
        <taxon>Pseudomonadota</taxon>
        <taxon>Gammaproteobacteria</taxon>
        <taxon>Vibrionales</taxon>
        <taxon>Vibrionaceae</taxon>
        <taxon>Vibrio</taxon>
    </lineage>
</organism>
<dbReference type="Proteomes" id="UP000786185">
    <property type="component" value="Unassembled WGS sequence"/>
</dbReference>